<gene>
    <name evidence="3" type="ORF">ALGA_0758</name>
</gene>
<feature type="coiled-coil region" evidence="2">
    <location>
        <begin position="1265"/>
        <end position="1297"/>
    </location>
</feature>
<evidence type="ECO:0000256" key="1">
    <source>
        <dbReference type="PROSITE-ProRule" id="PRU00339"/>
    </source>
</evidence>
<feature type="repeat" description="TPR" evidence="1">
    <location>
        <begin position="1026"/>
        <end position="1059"/>
    </location>
</feature>
<evidence type="ECO:0000313" key="3">
    <source>
        <dbReference type="EMBL" id="BAX79147.1"/>
    </source>
</evidence>
<organism evidence="3 4">
    <name type="scientific">Labilibaculum antarcticum</name>
    <dbReference type="NCBI Taxonomy" id="1717717"/>
    <lineage>
        <taxon>Bacteria</taxon>
        <taxon>Pseudomonadati</taxon>
        <taxon>Bacteroidota</taxon>
        <taxon>Bacteroidia</taxon>
        <taxon>Marinilabiliales</taxon>
        <taxon>Marinifilaceae</taxon>
        <taxon>Labilibaculum</taxon>
    </lineage>
</organism>
<dbReference type="RefSeq" id="WP_096428075.1">
    <property type="nucleotide sequence ID" value="NZ_AP018042.1"/>
</dbReference>
<keyword evidence="1" id="KW-0802">TPR repeat</keyword>
<feature type="coiled-coil region" evidence="2">
    <location>
        <begin position="789"/>
        <end position="816"/>
    </location>
</feature>
<name>A0A1Y1CFL0_9BACT</name>
<protein>
    <recommendedName>
        <fullName evidence="5">Tetratricopeptide repeat protein</fullName>
    </recommendedName>
</protein>
<evidence type="ECO:0000313" key="4">
    <source>
        <dbReference type="Proteomes" id="UP000218267"/>
    </source>
</evidence>
<reference evidence="3 4" key="1">
    <citation type="journal article" date="2018" name="Mar. Genomics">
        <title>Complete genome sequence of Marinifilaceae bacterium strain SPP2, isolated from the Antarctic marine sediment.</title>
        <authorList>
            <person name="Watanabe M."/>
            <person name="Kojima H."/>
            <person name="Fukui M."/>
        </authorList>
    </citation>
    <scope>NUCLEOTIDE SEQUENCE [LARGE SCALE GENOMIC DNA]</scope>
    <source>
        <strain evidence="3 4">SPP2</strain>
    </source>
</reference>
<dbReference type="OrthoDB" id="1467230at2"/>
<keyword evidence="4" id="KW-1185">Reference proteome</keyword>
<evidence type="ECO:0008006" key="5">
    <source>
        <dbReference type="Google" id="ProtNLM"/>
    </source>
</evidence>
<dbReference type="Gene3D" id="1.25.40.10">
    <property type="entry name" value="Tetratricopeptide repeat domain"/>
    <property type="match status" value="4"/>
</dbReference>
<dbReference type="EMBL" id="AP018042">
    <property type="protein sequence ID" value="BAX79147.1"/>
    <property type="molecule type" value="Genomic_DNA"/>
</dbReference>
<feature type="coiled-coil region" evidence="2">
    <location>
        <begin position="1005"/>
        <end position="1032"/>
    </location>
</feature>
<dbReference type="Proteomes" id="UP000218267">
    <property type="component" value="Chromosome"/>
</dbReference>
<dbReference type="SMART" id="SM00028">
    <property type="entry name" value="TPR"/>
    <property type="match status" value="15"/>
</dbReference>
<dbReference type="KEGG" id="mbas:ALGA_0758"/>
<feature type="coiled-coil region" evidence="2">
    <location>
        <begin position="160"/>
        <end position="194"/>
    </location>
</feature>
<dbReference type="PROSITE" id="PS50005">
    <property type="entry name" value="TPR"/>
    <property type="match status" value="2"/>
</dbReference>
<sequence length="1334" mass="151610">MSNSSSFQLVRVFSIFLFFLFFIPDFAIGQNKYSVFGKVKIENGDIENTRITILKNAEKMESGFVDNSGKFEYNLDFGNEYIFEFSKDGFVTKRVSVSTFVPLDVLSRDNQFPPFKFMVSLFPAYEGLDLSVFNQPMGMIMYNKELDDFDYDRDYDAQIRDAIKKAEEEARRRAAELEAQRLAKERDYKAAVQRGDINFNARKYDLSKVGYNEALTIMPKEEYPKTQLQKIDDLIGQELANTEEKARLEAEKKALDEKYKILISQADNQFTSKDYELSKTSYTDALVVKPNEAYPTNRIQEIDKLVAEQLKLASQKKALNEKYASIITLADSQFSSGDYQSSKASYSDALNLKASEGYPKTQIQKIDEILSTQQEEADEATRLASQKKALDEKYASIVKLADSQFSSGDYPSSKTSYSDALSLKTEEVYPKAQIQKIDEILASQQAEADNEARLAAEKKALNEKFAAIITLADSQFSSGDYQSSKTSYSDALNLKAAEAYPKSQIQKIDEILSSQQADADEATRLASLKKALNEKYASIIKLADSQFSSGDYPSSKTSYSDALSLKAEGVYPKSQIQKIDEILSRQQAEADEATRLASLKKALNDKYASIVKLADSQFSSGDYQSSKTSYSDALSLKAEEAYPKSQIQKIDEILANQQADADNAARLVAEKKALDEKYNAIVKLADSQFSTEEYESSKSNYTEALTLKATEAYPKSQIQKIDGIMANQQADADNAARLAAARKALDEKYKAAIKLADSQFTLEEYESSKSNYTEALSLKASEAYPKSQIQKIDKLLANQQAEANEATRLAAQQKALEDKYASIISLADSQFSTGDYQSSRTSYTDALELKAKESYPKSQIQKIDDIFSEQTRLAEEQAKLALEKKGLNEKYNAFIALADSQFSSKTYESARKNYTSALQIRNEESYPKTQIQKIDEIVNQLKAEADEEARIAEALRATEKEYSNYRALADKYYEGKRWQSAINEYEKAQKVKPQEVYPPNQIEEIKLILSELEKLEEEKATTQYQYKALIEEADQFFNKEEYAFAIGKYQRALDLKPAESYPKNQITRIDVLLERLALADRKQKEIDQKYGEELEAGDKFLREEQFSVARYHFNAALSIKPKEEYPKEKLAEIAKRVEALKLSDEEVLANNPTNFEAKLSIAKEREYASIIASGDESFKASHYTVAIVMYERALDLFNREYPKNKLKEIDKLIREGKNSELIEEYRKLIARGDKALTNKNYSVAKFYYQQAKELETSDKYPDAQLDEIEELINSRKNQKLELEYESAIHKADSAYDKGNYSVARFYYKKAENLKSNESYPEERLKLIQENQNKK</sequence>
<dbReference type="InterPro" id="IPR011990">
    <property type="entry name" value="TPR-like_helical_dom_sf"/>
</dbReference>
<accession>A0A1Y1CFL0</accession>
<proteinExistence type="predicted"/>
<keyword evidence="2" id="KW-0175">Coiled coil</keyword>
<dbReference type="InterPro" id="IPR019734">
    <property type="entry name" value="TPR_rpt"/>
</dbReference>
<reference evidence="4" key="2">
    <citation type="journal article" date="2020" name="Antonie Van Leeuwenhoek">
        <title>Labilibaculum antarcticum sp. nov., a novel facultative anaerobic, psychrotorelant bacterium isolated from marine sediment of Antarctica.</title>
        <authorList>
            <person name="Watanabe M."/>
            <person name="Kojima H."/>
            <person name="Fukui M."/>
        </authorList>
    </citation>
    <scope>NUCLEOTIDE SEQUENCE [LARGE SCALE GENOMIC DNA]</scope>
    <source>
        <strain evidence="4">SPP2</strain>
    </source>
</reference>
<feature type="repeat" description="TPR" evidence="1">
    <location>
        <begin position="962"/>
        <end position="995"/>
    </location>
</feature>
<evidence type="ECO:0000256" key="2">
    <source>
        <dbReference type="SAM" id="Coils"/>
    </source>
</evidence>